<evidence type="ECO:0000313" key="2">
    <source>
        <dbReference type="EMBL" id="KAL2826624.1"/>
    </source>
</evidence>
<keyword evidence="3" id="KW-1185">Reference proteome</keyword>
<proteinExistence type="predicted"/>
<name>A0ABR4IFT3_9EURO</name>
<comment type="caution">
    <text evidence="2">The sequence shown here is derived from an EMBL/GenBank/DDBJ whole genome shotgun (WGS) entry which is preliminary data.</text>
</comment>
<protein>
    <submittedName>
        <fullName evidence="2">Uncharacterized protein</fullName>
    </submittedName>
</protein>
<dbReference type="Proteomes" id="UP001610335">
    <property type="component" value="Unassembled WGS sequence"/>
</dbReference>
<gene>
    <name evidence="2" type="ORF">BDW59DRAFT_160813</name>
</gene>
<evidence type="ECO:0000256" key="1">
    <source>
        <dbReference type="SAM" id="MobiDB-lite"/>
    </source>
</evidence>
<reference evidence="2 3" key="1">
    <citation type="submission" date="2024-07" db="EMBL/GenBank/DDBJ databases">
        <title>Section-level genome sequencing and comparative genomics of Aspergillus sections Usti and Cavernicolus.</title>
        <authorList>
            <consortium name="Lawrence Berkeley National Laboratory"/>
            <person name="Nybo J.L."/>
            <person name="Vesth T.C."/>
            <person name="Theobald S."/>
            <person name="Frisvad J.C."/>
            <person name="Larsen T.O."/>
            <person name="Kjaerboelling I."/>
            <person name="Rothschild-Mancinelli K."/>
            <person name="Lyhne E.K."/>
            <person name="Kogle M.E."/>
            <person name="Barry K."/>
            <person name="Clum A."/>
            <person name="Na H."/>
            <person name="Ledsgaard L."/>
            <person name="Lin J."/>
            <person name="Lipzen A."/>
            <person name="Kuo A."/>
            <person name="Riley R."/>
            <person name="Mondo S."/>
            <person name="LaButti K."/>
            <person name="Haridas S."/>
            <person name="Pangalinan J."/>
            <person name="Salamov A.A."/>
            <person name="Simmons B.A."/>
            <person name="Magnuson J.K."/>
            <person name="Chen J."/>
            <person name="Drula E."/>
            <person name="Henrissat B."/>
            <person name="Wiebenga A."/>
            <person name="Lubbers R.J."/>
            <person name="Gomes A.C."/>
            <person name="Makela M.R."/>
            <person name="Stajich J."/>
            <person name="Grigoriev I.V."/>
            <person name="Mortensen U.H."/>
            <person name="De vries R.P."/>
            <person name="Baker S.E."/>
            <person name="Andersen M.R."/>
        </authorList>
    </citation>
    <scope>NUCLEOTIDE SEQUENCE [LARGE SCALE GENOMIC DNA]</scope>
    <source>
        <strain evidence="2 3">CBS 600.67</strain>
    </source>
</reference>
<accession>A0ABR4IFT3</accession>
<evidence type="ECO:0000313" key="3">
    <source>
        <dbReference type="Proteomes" id="UP001610335"/>
    </source>
</evidence>
<feature type="compositionally biased region" description="Polar residues" evidence="1">
    <location>
        <begin position="1"/>
        <end position="11"/>
    </location>
</feature>
<feature type="region of interest" description="Disordered" evidence="1">
    <location>
        <begin position="1"/>
        <end position="21"/>
    </location>
</feature>
<dbReference type="EMBL" id="JBFXLS010000029">
    <property type="protein sequence ID" value="KAL2826624.1"/>
    <property type="molecule type" value="Genomic_DNA"/>
</dbReference>
<organism evidence="2 3">
    <name type="scientific">Aspergillus cavernicola</name>
    <dbReference type="NCBI Taxonomy" id="176166"/>
    <lineage>
        <taxon>Eukaryota</taxon>
        <taxon>Fungi</taxon>
        <taxon>Dikarya</taxon>
        <taxon>Ascomycota</taxon>
        <taxon>Pezizomycotina</taxon>
        <taxon>Eurotiomycetes</taxon>
        <taxon>Eurotiomycetidae</taxon>
        <taxon>Eurotiales</taxon>
        <taxon>Aspergillaceae</taxon>
        <taxon>Aspergillus</taxon>
        <taxon>Aspergillus subgen. Nidulantes</taxon>
    </lineage>
</organism>
<sequence>MPDNTKSNLEEGTQVYHGAFGDRNQDVVRDLFDDHGRIKDAPPMDQPGLASEAFLPGLDESVRDKCTLAQGSVMRSLAAPSAQ</sequence>